<dbReference type="AlphaFoldDB" id="A0A7I9UZY2"/>
<evidence type="ECO:0000313" key="3">
    <source>
        <dbReference type="Proteomes" id="UP000444980"/>
    </source>
</evidence>
<sequence length="141" mass="15242">MYASHRIRRILPALVALPLALGAATLGPASADAKPTIGPNVSPTMFTGKHGTGCRYEVTVVVSDPVAPVQLLMVDHRGRVLDRLVTRNERRTDAKRVVEGYWVPRHTGMIHAVAVQNGIRKVGKPFPVTPGYHNGSLCFGL</sequence>
<gene>
    <name evidence="2" type="ORF">nbrc107697_25310</name>
</gene>
<dbReference type="Proteomes" id="UP000444980">
    <property type="component" value="Unassembled WGS sequence"/>
</dbReference>
<feature type="signal peptide" evidence="1">
    <location>
        <begin position="1"/>
        <end position="31"/>
    </location>
</feature>
<proteinExistence type="predicted"/>
<keyword evidence="3" id="KW-1185">Reference proteome</keyword>
<feature type="chain" id="PRO_5029464690" description="Secreted protein" evidence="1">
    <location>
        <begin position="32"/>
        <end position="141"/>
    </location>
</feature>
<protein>
    <recommendedName>
        <fullName evidence="4">Secreted protein</fullName>
    </recommendedName>
</protein>
<reference evidence="3" key="1">
    <citation type="submission" date="2019-06" db="EMBL/GenBank/DDBJ databases">
        <title>Gordonia isolated from sludge of a wastewater treatment plant.</title>
        <authorList>
            <person name="Tamura T."/>
            <person name="Aoyama K."/>
            <person name="Kang Y."/>
            <person name="Saito S."/>
            <person name="Akiyama N."/>
            <person name="Yazawa K."/>
            <person name="Gonoi T."/>
            <person name="Mikami Y."/>
        </authorList>
    </citation>
    <scope>NUCLEOTIDE SEQUENCE [LARGE SCALE GENOMIC DNA]</scope>
    <source>
        <strain evidence="3">NBRC 107697</strain>
    </source>
</reference>
<comment type="caution">
    <text evidence="2">The sequence shown here is derived from an EMBL/GenBank/DDBJ whole genome shotgun (WGS) entry which is preliminary data.</text>
</comment>
<evidence type="ECO:0000256" key="1">
    <source>
        <dbReference type="SAM" id="SignalP"/>
    </source>
</evidence>
<name>A0A7I9UZY2_9ACTN</name>
<dbReference type="EMBL" id="BJOU01000002">
    <property type="protein sequence ID" value="GED98492.1"/>
    <property type="molecule type" value="Genomic_DNA"/>
</dbReference>
<organism evidence="2 3">
    <name type="scientific">Gordonia crocea</name>
    <dbReference type="NCBI Taxonomy" id="589162"/>
    <lineage>
        <taxon>Bacteria</taxon>
        <taxon>Bacillati</taxon>
        <taxon>Actinomycetota</taxon>
        <taxon>Actinomycetes</taxon>
        <taxon>Mycobacteriales</taxon>
        <taxon>Gordoniaceae</taxon>
        <taxon>Gordonia</taxon>
    </lineage>
</organism>
<keyword evidence="1" id="KW-0732">Signal</keyword>
<accession>A0A7I9UZY2</accession>
<evidence type="ECO:0000313" key="2">
    <source>
        <dbReference type="EMBL" id="GED98492.1"/>
    </source>
</evidence>
<evidence type="ECO:0008006" key="4">
    <source>
        <dbReference type="Google" id="ProtNLM"/>
    </source>
</evidence>